<dbReference type="SUPFAM" id="SSF63491">
    <property type="entry name" value="BAG domain"/>
    <property type="match status" value="1"/>
</dbReference>
<evidence type="ECO:0000256" key="1">
    <source>
        <dbReference type="SAM" id="MobiDB-lite"/>
    </source>
</evidence>
<name>A0A167NCF6_CALVF</name>
<feature type="non-terminal residue" evidence="3">
    <location>
        <position position="129"/>
    </location>
</feature>
<dbReference type="Gene3D" id="1.20.58.120">
    <property type="entry name" value="BAG domain"/>
    <property type="match status" value="1"/>
</dbReference>
<accession>A0A167NCF6</accession>
<evidence type="ECO:0000313" key="3">
    <source>
        <dbReference type="EMBL" id="KZO97568.1"/>
    </source>
</evidence>
<dbReference type="GO" id="GO:0051087">
    <property type="term" value="F:protein-folding chaperone binding"/>
    <property type="evidence" value="ECO:0007669"/>
    <property type="project" value="InterPro"/>
</dbReference>
<proteinExistence type="predicted"/>
<dbReference type="Proteomes" id="UP000076738">
    <property type="component" value="Unassembled WGS sequence"/>
</dbReference>
<feature type="compositionally biased region" description="Acidic residues" evidence="1">
    <location>
        <begin position="77"/>
        <end position="113"/>
    </location>
</feature>
<evidence type="ECO:0000313" key="4">
    <source>
        <dbReference type="Proteomes" id="UP000076738"/>
    </source>
</evidence>
<reference evidence="3 4" key="1">
    <citation type="journal article" date="2016" name="Mol. Biol. Evol.">
        <title>Comparative Genomics of Early-Diverging Mushroom-Forming Fungi Provides Insights into the Origins of Lignocellulose Decay Capabilities.</title>
        <authorList>
            <person name="Nagy L.G."/>
            <person name="Riley R."/>
            <person name="Tritt A."/>
            <person name="Adam C."/>
            <person name="Daum C."/>
            <person name="Floudas D."/>
            <person name="Sun H."/>
            <person name="Yadav J.S."/>
            <person name="Pangilinan J."/>
            <person name="Larsson K.H."/>
            <person name="Matsuura K."/>
            <person name="Barry K."/>
            <person name="Labutti K."/>
            <person name="Kuo R."/>
            <person name="Ohm R.A."/>
            <person name="Bhattacharya S.S."/>
            <person name="Shirouzu T."/>
            <person name="Yoshinaga Y."/>
            <person name="Martin F.M."/>
            <person name="Grigoriev I.V."/>
            <person name="Hibbett D.S."/>
        </authorList>
    </citation>
    <scope>NUCLEOTIDE SEQUENCE [LARGE SCALE GENOMIC DNA]</scope>
    <source>
        <strain evidence="3 4">TUFC12733</strain>
    </source>
</reference>
<sequence>MLTSKLHAHLAFAPQNAPVHTYEQALNQLLADVDGIPSTGDPAVRKARRELVKKVEHELAWLEEEVQRAWDRKQAEEQEEEEPEEPLQDVEEPNPEGEEEIPGEDGPATEEELAETKAALDAFLAKDPT</sequence>
<gene>
    <name evidence="3" type="ORF">CALVIDRAFT_536147</name>
</gene>
<dbReference type="InterPro" id="IPR036533">
    <property type="entry name" value="BAG_dom_sf"/>
</dbReference>
<dbReference type="STRING" id="1330018.A0A167NCF6"/>
<dbReference type="EMBL" id="KV417279">
    <property type="protein sequence ID" value="KZO97568.1"/>
    <property type="molecule type" value="Genomic_DNA"/>
</dbReference>
<evidence type="ECO:0000259" key="2">
    <source>
        <dbReference type="Pfam" id="PF02179"/>
    </source>
</evidence>
<keyword evidence="4" id="KW-1185">Reference proteome</keyword>
<dbReference type="Pfam" id="PF02179">
    <property type="entry name" value="BAG"/>
    <property type="match status" value="1"/>
</dbReference>
<feature type="domain" description="BAG" evidence="2">
    <location>
        <begin position="23"/>
        <end position="63"/>
    </location>
</feature>
<organism evidence="3 4">
    <name type="scientific">Calocera viscosa (strain TUFC12733)</name>
    <dbReference type="NCBI Taxonomy" id="1330018"/>
    <lineage>
        <taxon>Eukaryota</taxon>
        <taxon>Fungi</taxon>
        <taxon>Dikarya</taxon>
        <taxon>Basidiomycota</taxon>
        <taxon>Agaricomycotina</taxon>
        <taxon>Dacrymycetes</taxon>
        <taxon>Dacrymycetales</taxon>
        <taxon>Dacrymycetaceae</taxon>
        <taxon>Calocera</taxon>
    </lineage>
</organism>
<protein>
    <recommendedName>
        <fullName evidence="2">BAG domain-containing protein</fullName>
    </recommendedName>
</protein>
<dbReference type="OrthoDB" id="333905at2759"/>
<feature type="region of interest" description="Disordered" evidence="1">
    <location>
        <begin position="68"/>
        <end position="129"/>
    </location>
</feature>
<dbReference type="AlphaFoldDB" id="A0A167NCF6"/>
<dbReference type="InterPro" id="IPR003103">
    <property type="entry name" value="BAG_domain"/>
</dbReference>